<keyword evidence="3" id="KW-1185">Reference proteome</keyword>
<dbReference type="OrthoDB" id="2013972at2759"/>
<comment type="caution">
    <text evidence="2">The sequence shown here is derived from an EMBL/GenBank/DDBJ whole genome shotgun (WGS) entry which is preliminary data.</text>
</comment>
<accession>A0A9P8CEU2</accession>
<dbReference type="AlphaFoldDB" id="A0A9P8CEU2"/>
<dbReference type="Pfam" id="PF13489">
    <property type="entry name" value="Methyltransf_23"/>
    <property type="match status" value="1"/>
</dbReference>
<dbReference type="SUPFAM" id="SSF53335">
    <property type="entry name" value="S-adenosyl-L-methionine-dependent methyltransferases"/>
    <property type="match status" value="1"/>
</dbReference>
<dbReference type="PANTHER" id="PTHR43591">
    <property type="entry name" value="METHYLTRANSFERASE"/>
    <property type="match status" value="1"/>
</dbReference>
<keyword evidence="2" id="KW-0489">Methyltransferase</keyword>
<proteinExistence type="predicted"/>
<reference evidence="2" key="1">
    <citation type="journal article" date="2021" name="IMA Fungus">
        <title>Genomic characterization of three marine fungi, including Emericellopsis atlantica sp. nov. with signatures of a generalist lifestyle and marine biomass degradation.</title>
        <authorList>
            <person name="Hagestad O.C."/>
            <person name="Hou L."/>
            <person name="Andersen J.H."/>
            <person name="Hansen E.H."/>
            <person name="Altermark B."/>
            <person name="Li C."/>
            <person name="Kuhnert E."/>
            <person name="Cox R.J."/>
            <person name="Crous P.W."/>
            <person name="Spatafora J.W."/>
            <person name="Lail K."/>
            <person name="Amirebrahimi M."/>
            <person name="Lipzen A."/>
            <person name="Pangilinan J."/>
            <person name="Andreopoulos W."/>
            <person name="Hayes R.D."/>
            <person name="Ng V."/>
            <person name="Grigoriev I.V."/>
            <person name="Jackson S.A."/>
            <person name="Sutton T.D.S."/>
            <person name="Dobson A.D.W."/>
            <person name="Rama T."/>
        </authorList>
    </citation>
    <scope>NUCLEOTIDE SEQUENCE</scope>
    <source>
        <strain evidence="2">TRa3180A</strain>
    </source>
</reference>
<dbReference type="GO" id="GO:0032259">
    <property type="term" value="P:methylation"/>
    <property type="evidence" value="ECO:0007669"/>
    <property type="project" value="UniProtKB-KW"/>
</dbReference>
<dbReference type="PANTHER" id="PTHR43591:SF102">
    <property type="entry name" value="S-ADENOSYL-L-METHIONINE-DEPENDENT METHYLTRANSFERASE"/>
    <property type="match status" value="1"/>
</dbReference>
<dbReference type="CDD" id="cd02440">
    <property type="entry name" value="AdoMet_MTases"/>
    <property type="match status" value="1"/>
</dbReference>
<protein>
    <submittedName>
        <fullName evidence="2">S-adenosyl-L-methionine-dependent methyltransferase</fullName>
    </submittedName>
</protein>
<feature type="region of interest" description="Disordered" evidence="1">
    <location>
        <begin position="1"/>
        <end position="22"/>
    </location>
</feature>
<evidence type="ECO:0000256" key="1">
    <source>
        <dbReference type="SAM" id="MobiDB-lite"/>
    </source>
</evidence>
<evidence type="ECO:0000313" key="2">
    <source>
        <dbReference type="EMBL" id="KAG9242656.1"/>
    </source>
</evidence>
<sequence>MAEHDIQMDDPDVNAGQTTESGDNHSIYLAEESALQHLNVDYNDDADSALGGMTTQTSTMSVNSSIYNYVEENGRTYHRYKNGKYLIPNDEAEMDRLDLQHQLWLYTLHNQLFTAPIESPKNILDFGTGTGIWAIEVASQYPSSRVLGTDLSPIQPNLQVVPSMTHPWLVLMQTSVPPNCQFEVDDFDDEWNYSQTFDLIHGRTMVTCFKDPLAVITSAFNALSPGGYLELQDMVIPLRCIDDSIDGTRIEEWANRTLAASRAMGLCWQKSQYYSQYFEQAGFVDVVEQHFQWPINRWAKGAHMKVLGSWFMEDMSRALYSVSVAALTRGAGMSRAEVNELVDGARRELHDNSIHAYLPIVVVYGRKPDPAVIH</sequence>
<dbReference type="InterPro" id="IPR029063">
    <property type="entry name" value="SAM-dependent_MTases_sf"/>
</dbReference>
<name>A0A9P8CEU2_9HELO</name>
<dbReference type="EMBL" id="MU254051">
    <property type="protein sequence ID" value="KAG9242656.1"/>
    <property type="molecule type" value="Genomic_DNA"/>
</dbReference>
<dbReference type="GO" id="GO:0008168">
    <property type="term" value="F:methyltransferase activity"/>
    <property type="evidence" value="ECO:0007669"/>
    <property type="project" value="UniProtKB-KW"/>
</dbReference>
<dbReference type="Gene3D" id="3.40.50.150">
    <property type="entry name" value="Vaccinia Virus protein VP39"/>
    <property type="match status" value="1"/>
</dbReference>
<dbReference type="Proteomes" id="UP000887226">
    <property type="component" value="Unassembled WGS sequence"/>
</dbReference>
<organism evidence="2 3">
    <name type="scientific">Calycina marina</name>
    <dbReference type="NCBI Taxonomy" id="1763456"/>
    <lineage>
        <taxon>Eukaryota</taxon>
        <taxon>Fungi</taxon>
        <taxon>Dikarya</taxon>
        <taxon>Ascomycota</taxon>
        <taxon>Pezizomycotina</taxon>
        <taxon>Leotiomycetes</taxon>
        <taxon>Helotiales</taxon>
        <taxon>Pezizellaceae</taxon>
        <taxon>Calycina</taxon>
    </lineage>
</organism>
<keyword evidence="2" id="KW-0808">Transferase</keyword>
<evidence type="ECO:0000313" key="3">
    <source>
        <dbReference type="Proteomes" id="UP000887226"/>
    </source>
</evidence>
<gene>
    <name evidence="2" type="ORF">BJ878DRAFT_159003</name>
</gene>